<dbReference type="Gene3D" id="1.10.8.350">
    <property type="entry name" value="Bacterial muramidase"/>
    <property type="match status" value="1"/>
</dbReference>
<keyword evidence="3" id="KW-1185">Reference proteome</keyword>
<dbReference type="SUPFAM" id="SSF53955">
    <property type="entry name" value="Lysozyme-like"/>
    <property type="match status" value="1"/>
</dbReference>
<dbReference type="InterPro" id="IPR043426">
    <property type="entry name" value="MltB-like"/>
</dbReference>
<dbReference type="InterPro" id="IPR011970">
    <property type="entry name" value="MltB_2"/>
</dbReference>
<dbReference type="InterPro" id="IPR023346">
    <property type="entry name" value="Lysozyme-like_dom_sf"/>
</dbReference>
<feature type="domain" description="Transglycosylase SLT" evidence="1">
    <location>
        <begin position="65"/>
        <end position="361"/>
    </location>
</feature>
<dbReference type="GO" id="GO:0009253">
    <property type="term" value="P:peptidoglycan catabolic process"/>
    <property type="evidence" value="ECO:0007669"/>
    <property type="project" value="TreeGrafter"/>
</dbReference>
<dbReference type="FunFam" id="1.10.8.350:FF:000001">
    <property type="entry name" value="Lytic murein transglycosylase B"/>
    <property type="match status" value="1"/>
</dbReference>
<protein>
    <submittedName>
        <fullName evidence="2">Lytic murein transglycosylase</fullName>
    </submittedName>
</protein>
<organism evidence="2 3">
    <name type="scientific">Pelagibaculum spongiae</name>
    <dbReference type="NCBI Taxonomy" id="2080658"/>
    <lineage>
        <taxon>Bacteria</taxon>
        <taxon>Pseudomonadati</taxon>
        <taxon>Pseudomonadota</taxon>
        <taxon>Gammaproteobacteria</taxon>
        <taxon>Oceanospirillales</taxon>
        <taxon>Pelagibaculum</taxon>
    </lineage>
</organism>
<name>A0A2V1H7N6_9GAMM</name>
<dbReference type="EMBL" id="QDDL01000001">
    <property type="protein sequence ID" value="PVZ72502.1"/>
    <property type="molecule type" value="Genomic_DNA"/>
</dbReference>
<dbReference type="GO" id="GO:0008933">
    <property type="term" value="F:peptidoglycan lytic transglycosylase activity"/>
    <property type="evidence" value="ECO:0007669"/>
    <property type="project" value="TreeGrafter"/>
</dbReference>
<dbReference type="NCBIfam" id="TIGR02283">
    <property type="entry name" value="MltB_2"/>
    <property type="match status" value="1"/>
</dbReference>
<accession>A0A2V1H7N6</accession>
<dbReference type="CDD" id="cd13399">
    <property type="entry name" value="Slt35-like"/>
    <property type="match status" value="1"/>
</dbReference>
<dbReference type="Pfam" id="PF13406">
    <property type="entry name" value="SLT_2"/>
    <property type="match status" value="1"/>
</dbReference>
<evidence type="ECO:0000313" key="3">
    <source>
        <dbReference type="Proteomes" id="UP000244906"/>
    </source>
</evidence>
<dbReference type="AlphaFoldDB" id="A0A2V1H7N6"/>
<comment type="caution">
    <text evidence="2">The sequence shown here is derived from an EMBL/GenBank/DDBJ whole genome shotgun (WGS) entry which is preliminary data.</text>
</comment>
<dbReference type="InterPro" id="IPR031304">
    <property type="entry name" value="SLT_2"/>
</dbReference>
<evidence type="ECO:0000313" key="2">
    <source>
        <dbReference type="EMBL" id="PVZ72502.1"/>
    </source>
</evidence>
<evidence type="ECO:0000259" key="1">
    <source>
        <dbReference type="Pfam" id="PF13406"/>
    </source>
</evidence>
<dbReference type="PANTHER" id="PTHR30163:SF8">
    <property type="entry name" value="LYTIC MUREIN TRANSGLYCOSYLASE"/>
    <property type="match status" value="1"/>
</dbReference>
<dbReference type="Proteomes" id="UP000244906">
    <property type="component" value="Unassembled WGS sequence"/>
</dbReference>
<dbReference type="Gene3D" id="1.10.530.10">
    <property type="match status" value="1"/>
</dbReference>
<dbReference type="PANTHER" id="PTHR30163">
    <property type="entry name" value="MEMBRANE-BOUND LYTIC MUREIN TRANSGLYCOSYLASE B"/>
    <property type="match status" value="1"/>
</dbReference>
<reference evidence="2 3" key="1">
    <citation type="submission" date="2018-04" db="EMBL/GenBank/DDBJ databases">
        <title>Thalassorhabdus spongiae gen. nov., sp. nov., isolated from a marine sponge in South-West Iceland.</title>
        <authorList>
            <person name="Knobloch S."/>
            <person name="Daussin A."/>
            <person name="Johannsson R."/>
            <person name="Marteinsson V.T."/>
        </authorList>
    </citation>
    <scope>NUCLEOTIDE SEQUENCE [LARGE SCALE GENOMIC DNA]</scope>
    <source>
        <strain evidence="2 3">Hp12</strain>
    </source>
</reference>
<sequence>MGIIEQSKEHRMGCSKSGWLMRIFGLAVAVVVAMQSLPVAQAQQNNPTELPSIHQARQAFPVCLKQLEQSPPAQVLTPETRQQIAQLKFISKVLELDRAQPEFTLTFEQYLKPRLSQWRINKAKALHKKHQSLLAELEAKYGIPGEYLIAFWGLETNFGSYLGNFKILDSLATLACDPRRSAFFTAELFQGLQMMESFGYSKDKMLGSWAGAIGQTQFLPSAYNQYAIDGDGDGTIDLWNSEIDALVSSANYLRQIGWKNPSLVHGAYNSWGFELDKNQIKLSDELLAQYLDQRKALSQWQELGVIIPGTMQADLSQMAQLLLIESEREGARYFLTFDNYQVILRWNRSNFYAISVGMLADVINSDK</sequence>
<proteinExistence type="predicted"/>
<gene>
    <name evidence="2" type="ORF">DC094_05735</name>
</gene>